<feature type="signal peptide" evidence="2">
    <location>
        <begin position="1"/>
        <end position="18"/>
    </location>
</feature>
<gene>
    <name evidence="5" type="ORF">B9479_003107</name>
</gene>
<feature type="domain" description="BD-FAE-like" evidence="4">
    <location>
        <begin position="43"/>
        <end position="163"/>
    </location>
</feature>
<accession>A0A5D3B125</accession>
<proteinExistence type="predicted"/>
<evidence type="ECO:0000313" key="6">
    <source>
        <dbReference type="Proteomes" id="UP000322245"/>
    </source>
</evidence>
<dbReference type="InterPro" id="IPR001375">
    <property type="entry name" value="Peptidase_S9_cat"/>
</dbReference>
<feature type="domain" description="Peptidase S9 prolyl oligopeptidase catalytic" evidence="3">
    <location>
        <begin position="294"/>
        <end position="366"/>
    </location>
</feature>
<keyword evidence="2" id="KW-0732">Signal</keyword>
<evidence type="ECO:0000256" key="2">
    <source>
        <dbReference type="SAM" id="SignalP"/>
    </source>
</evidence>
<evidence type="ECO:0000259" key="3">
    <source>
        <dbReference type="Pfam" id="PF00326"/>
    </source>
</evidence>
<protein>
    <recommendedName>
        <fullName evidence="7">Alpha/beta hydrolase fold-3 domain-containing protein</fullName>
    </recommendedName>
</protein>
<comment type="caution">
    <text evidence="5">The sequence shown here is derived from an EMBL/GenBank/DDBJ whole genome shotgun (WGS) entry which is preliminary data.</text>
</comment>
<dbReference type="InterPro" id="IPR050300">
    <property type="entry name" value="GDXG_lipolytic_enzyme"/>
</dbReference>
<reference evidence="5 6" key="1">
    <citation type="submission" date="2017-05" db="EMBL/GenBank/DDBJ databases">
        <title>The Genome Sequence of Tsuchiyaea wingfieldii DSM 27421.</title>
        <authorList>
            <person name="Cuomo C."/>
            <person name="Passer A."/>
            <person name="Billmyre B."/>
            <person name="Heitman J."/>
        </authorList>
    </citation>
    <scope>NUCLEOTIDE SEQUENCE [LARGE SCALE GENOMIC DNA]</scope>
    <source>
        <strain evidence="5 6">DSM 27421</strain>
    </source>
</reference>
<evidence type="ECO:0008006" key="7">
    <source>
        <dbReference type="Google" id="ProtNLM"/>
    </source>
</evidence>
<dbReference type="EMBL" id="NIDF01000027">
    <property type="protein sequence ID" value="TYJ56261.1"/>
    <property type="molecule type" value="Genomic_DNA"/>
</dbReference>
<dbReference type="Pfam" id="PF00326">
    <property type="entry name" value="Peptidase_S9"/>
    <property type="match status" value="1"/>
</dbReference>
<evidence type="ECO:0000256" key="1">
    <source>
        <dbReference type="ARBA" id="ARBA00022801"/>
    </source>
</evidence>
<dbReference type="InterPro" id="IPR029058">
    <property type="entry name" value="AB_hydrolase_fold"/>
</dbReference>
<dbReference type="PANTHER" id="PTHR48081">
    <property type="entry name" value="AB HYDROLASE SUPERFAMILY PROTEIN C4A8.06C"/>
    <property type="match status" value="1"/>
</dbReference>
<dbReference type="Proteomes" id="UP000322245">
    <property type="component" value="Unassembled WGS sequence"/>
</dbReference>
<evidence type="ECO:0000313" key="5">
    <source>
        <dbReference type="EMBL" id="TYJ56261.1"/>
    </source>
</evidence>
<dbReference type="PANTHER" id="PTHR48081:SF3">
    <property type="entry name" value="ALPHA_BETA HYDROLASE FOLD-3 DOMAIN-CONTAINING PROTEIN"/>
    <property type="match status" value="1"/>
</dbReference>
<organism evidence="5 6">
    <name type="scientific">Cryptococcus floricola</name>
    <dbReference type="NCBI Taxonomy" id="2591691"/>
    <lineage>
        <taxon>Eukaryota</taxon>
        <taxon>Fungi</taxon>
        <taxon>Dikarya</taxon>
        <taxon>Basidiomycota</taxon>
        <taxon>Agaricomycotina</taxon>
        <taxon>Tremellomycetes</taxon>
        <taxon>Tremellales</taxon>
        <taxon>Cryptococcaceae</taxon>
        <taxon>Cryptococcus</taxon>
    </lineage>
</organism>
<keyword evidence="6" id="KW-1185">Reference proteome</keyword>
<evidence type="ECO:0000259" key="4">
    <source>
        <dbReference type="Pfam" id="PF20434"/>
    </source>
</evidence>
<dbReference type="SUPFAM" id="SSF53474">
    <property type="entry name" value="alpha/beta-Hydrolases"/>
    <property type="match status" value="1"/>
</dbReference>
<feature type="chain" id="PRO_5022939054" description="Alpha/beta hydrolase fold-3 domain-containing protein" evidence="2">
    <location>
        <begin position="19"/>
        <end position="369"/>
    </location>
</feature>
<keyword evidence="1" id="KW-0378">Hydrolase</keyword>
<dbReference type="GO" id="GO:0006508">
    <property type="term" value="P:proteolysis"/>
    <property type="evidence" value="ECO:0007669"/>
    <property type="project" value="InterPro"/>
</dbReference>
<dbReference type="InterPro" id="IPR049492">
    <property type="entry name" value="BD-FAE-like_dom"/>
</dbReference>
<dbReference type="GO" id="GO:0008236">
    <property type="term" value="F:serine-type peptidase activity"/>
    <property type="evidence" value="ECO:0007669"/>
    <property type="project" value="InterPro"/>
</dbReference>
<name>A0A5D3B125_9TREE</name>
<dbReference type="Gene3D" id="3.40.50.1820">
    <property type="entry name" value="alpha/beta hydrolase"/>
    <property type="match status" value="1"/>
</dbReference>
<sequence length="369" mass="40650">MDSPQWLLFSIIFNTTRSVLEVMLASTISPETFVYDKRHNIKLDAYLPTSGIKDKSHLPVFVHFHGGGIVAGSRADTFLPAWITSTLPSKGFLVISADYRLLFPSSADAIITDVHTLFSYIASPRSDLSVVLFSQGFAQDTTRIVVSGESGGNYPAKAAATLASVQPRPIAWVDRCGQGGDWLSDHWVKPYNVLPFTPFIIYDKAKALKIEREAAKGGEGQVVVKSANRMVDGKIQDDLGRFNLFIYWLEQGLFVDRLLGLPGISAKLATVSHDERLSLIPTDKRHILLPITRSTCPIFVVHGTADGMVPFSDSQAIAKEMEEQGLEVEKRWREGDSHGFFNPVTFQPSAGVEELVDDILSWVGNKVGI</sequence>
<dbReference type="AlphaFoldDB" id="A0A5D3B125"/>
<dbReference type="Pfam" id="PF20434">
    <property type="entry name" value="BD-FAE"/>
    <property type="match status" value="1"/>
</dbReference>